<protein>
    <submittedName>
        <fullName evidence="1">Uncharacterized protein</fullName>
    </submittedName>
</protein>
<keyword evidence="2" id="KW-1185">Reference proteome</keyword>
<accession>A0ABX4CPT3</accession>
<reference evidence="1 2" key="1">
    <citation type="submission" date="2016-11" db="EMBL/GenBank/DDBJ databases">
        <title>Whole genomes of Flavobacteriaceae.</title>
        <authorList>
            <person name="Stine C."/>
            <person name="Li C."/>
            <person name="Tadesse D."/>
        </authorList>
    </citation>
    <scope>NUCLEOTIDE SEQUENCE [LARGE SCALE GENOMIC DNA]</scope>
    <source>
        <strain evidence="1 2">CCUG 60112</strain>
    </source>
</reference>
<proteinExistence type="predicted"/>
<name>A0ABX4CPT3_9FLAO</name>
<dbReference type="Proteomes" id="UP000198381">
    <property type="component" value="Unassembled WGS sequence"/>
</dbReference>
<sequence>MKKQQISLLNELFERKNKVFLDGNYNILIHSVLNTIQLPQLIDCELTMPNSELKASVESNLLKRIGDL</sequence>
<comment type="caution">
    <text evidence="1">The sequence shown here is derived from an EMBL/GenBank/DDBJ whole genome shotgun (WGS) entry which is preliminary data.</text>
</comment>
<organism evidence="1 2">
    <name type="scientific">Flavobacterium plurextorum</name>
    <dbReference type="NCBI Taxonomy" id="1114867"/>
    <lineage>
        <taxon>Bacteria</taxon>
        <taxon>Pseudomonadati</taxon>
        <taxon>Bacteroidota</taxon>
        <taxon>Flavobacteriia</taxon>
        <taxon>Flavobacteriales</taxon>
        <taxon>Flavobacteriaceae</taxon>
        <taxon>Flavobacterium</taxon>
    </lineage>
</organism>
<dbReference type="EMBL" id="MUHD01000036">
    <property type="protein sequence ID" value="OXB03345.1"/>
    <property type="molecule type" value="Genomic_DNA"/>
</dbReference>
<evidence type="ECO:0000313" key="2">
    <source>
        <dbReference type="Proteomes" id="UP000198381"/>
    </source>
</evidence>
<evidence type="ECO:0000313" key="1">
    <source>
        <dbReference type="EMBL" id="OXB03345.1"/>
    </source>
</evidence>
<gene>
    <name evidence="1" type="ORF">B0A81_18615</name>
</gene>